<evidence type="ECO:0000256" key="4">
    <source>
        <dbReference type="ARBA" id="ARBA00022605"/>
    </source>
</evidence>
<comment type="pathway">
    <text evidence="1">Metabolic intermediate biosynthesis; chorismate biosynthesis; chorismate from D-erythrose 4-phosphate and phosphoenolpyruvate: step 7/7.</text>
</comment>
<dbReference type="GO" id="GO:0009073">
    <property type="term" value="P:aromatic amino acid family biosynthetic process"/>
    <property type="evidence" value="ECO:0007669"/>
    <property type="project" value="UniProtKB-KW"/>
</dbReference>
<feature type="non-terminal residue" evidence="7">
    <location>
        <position position="1"/>
    </location>
</feature>
<evidence type="ECO:0000256" key="3">
    <source>
        <dbReference type="ARBA" id="ARBA00013036"/>
    </source>
</evidence>
<organism evidence="7">
    <name type="scientific">marine sediment metagenome</name>
    <dbReference type="NCBI Taxonomy" id="412755"/>
    <lineage>
        <taxon>unclassified sequences</taxon>
        <taxon>metagenomes</taxon>
        <taxon>ecological metagenomes</taxon>
    </lineage>
</organism>
<dbReference type="Pfam" id="PF01264">
    <property type="entry name" value="Chorismate_synt"/>
    <property type="match status" value="1"/>
</dbReference>
<dbReference type="PANTHER" id="PTHR21085">
    <property type="entry name" value="CHORISMATE SYNTHASE"/>
    <property type="match status" value="1"/>
</dbReference>
<sequence length="126" mass="13993">AVRVGVGGFAKIVLKLLGINVFSYVSQIGKAVFSKDIGINNDMLEEIDKSEVRCPDRTISLQMKEEIIKAERNGDSVGGKFKIIATGVPPGLGSYTTVPIKRCTTANNRIRWQFSFYHISYNNFFS</sequence>
<keyword evidence="6" id="KW-0456">Lyase</keyword>
<dbReference type="GO" id="GO:0005829">
    <property type="term" value="C:cytosol"/>
    <property type="evidence" value="ECO:0007669"/>
    <property type="project" value="TreeGrafter"/>
</dbReference>
<evidence type="ECO:0000256" key="5">
    <source>
        <dbReference type="ARBA" id="ARBA00023141"/>
    </source>
</evidence>
<dbReference type="GO" id="GO:0004107">
    <property type="term" value="F:chorismate synthase activity"/>
    <property type="evidence" value="ECO:0007669"/>
    <property type="project" value="UniProtKB-EC"/>
</dbReference>
<dbReference type="EC" id="4.2.3.5" evidence="3"/>
<proteinExistence type="inferred from homology"/>
<keyword evidence="5" id="KW-0057">Aromatic amino acid biosynthesis</keyword>
<evidence type="ECO:0000256" key="2">
    <source>
        <dbReference type="ARBA" id="ARBA00008014"/>
    </source>
</evidence>
<protein>
    <recommendedName>
        <fullName evidence="3">chorismate synthase</fullName>
        <ecNumber evidence="3">4.2.3.5</ecNumber>
    </recommendedName>
</protein>
<reference evidence="7" key="1">
    <citation type="journal article" date="2014" name="Front. Microbiol.">
        <title>High frequency of phylogenetically diverse reductive dehalogenase-homologous genes in deep subseafloor sedimentary metagenomes.</title>
        <authorList>
            <person name="Kawai M."/>
            <person name="Futagami T."/>
            <person name="Toyoda A."/>
            <person name="Takaki Y."/>
            <person name="Nishi S."/>
            <person name="Hori S."/>
            <person name="Arai W."/>
            <person name="Tsubouchi T."/>
            <person name="Morono Y."/>
            <person name="Uchiyama I."/>
            <person name="Ito T."/>
            <person name="Fujiyama A."/>
            <person name="Inagaki F."/>
            <person name="Takami H."/>
        </authorList>
    </citation>
    <scope>NUCLEOTIDE SEQUENCE</scope>
    <source>
        <strain evidence="7">Expedition CK06-06</strain>
    </source>
</reference>
<dbReference type="InterPro" id="IPR035904">
    <property type="entry name" value="Chorismate_synth_AroC_sf"/>
</dbReference>
<evidence type="ECO:0000256" key="1">
    <source>
        <dbReference type="ARBA" id="ARBA00005044"/>
    </source>
</evidence>
<dbReference type="Gene3D" id="3.60.150.10">
    <property type="entry name" value="Chorismate synthase AroC"/>
    <property type="match status" value="1"/>
</dbReference>
<dbReference type="GO" id="GO:0009423">
    <property type="term" value="P:chorismate biosynthetic process"/>
    <property type="evidence" value="ECO:0007669"/>
    <property type="project" value="TreeGrafter"/>
</dbReference>
<dbReference type="EMBL" id="BARV01000136">
    <property type="protein sequence ID" value="GAH93969.1"/>
    <property type="molecule type" value="Genomic_DNA"/>
</dbReference>
<dbReference type="GO" id="GO:0008652">
    <property type="term" value="P:amino acid biosynthetic process"/>
    <property type="evidence" value="ECO:0007669"/>
    <property type="project" value="UniProtKB-KW"/>
</dbReference>
<comment type="similarity">
    <text evidence="2">Belongs to the chorismate synthase family.</text>
</comment>
<evidence type="ECO:0000256" key="6">
    <source>
        <dbReference type="ARBA" id="ARBA00023239"/>
    </source>
</evidence>
<dbReference type="InterPro" id="IPR000453">
    <property type="entry name" value="Chorismate_synth"/>
</dbReference>
<dbReference type="SUPFAM" id="SSF103263">
    <property type="entry name" value="Chorismate synthase, AroC"/>
    <property type="match status" value="1"/>
</dbReference>
<dbReference type="AlphaFoldDB" id="X1KUZ9"/>
<dbReference type="PANTHER" id="PTHR21085:SF0">
    <property type="entry name" value="CHORISMATE SYNTHASE"/>
    <property type="match status" value="1"/>
</dbReference>
<dbReference type="GO" id="GO:0010181">
    <property type="term" value="F:FMN binding"/>
    <property type="evidence" value="ECO:0007669"/>
    <property type="project" value="TreeGrafter"/>
</dbReference>
<name>X1KUZ9_9ZZZZ</name>
<evidence type="ECO:0000313" key="7">
    <source>
        <dbReference type="EMBL" id="GAH93969.1"/>
    </source>
</evidence>
<comment type="caution">
    <text evidence="7">The sequence shown here is derived from an EMBL/GenBank/DDBJ whole genome shotgun (WGS) entry which is preliminary data.</text>
</comment>
<keyword evidence="4" id="KW-0028">Amino-acid biosynthesis</keyword>
<accession>X1KUZ9</accession>
<gene>
    <name evidence="7" type="ORF">S06H3_00689</name>
</gene>